<dbReference type="EC" id="2.1.1.148" evidence="1"/>
<dbReference type="Proteomes" id="UP001196873">
    <property type="component" value="Unassembled WGS sequence"/>
</dbReference>
<keyword evidence="1" id="KW-0808">Transferase</keyword>
<dbReference type="GO" id="GO:0070402">
    <property type="term" value="F:NADPH binding"/>
    <property type="evidence" value="ECO:0007669"/>
    <property type="project" value="TreeGrafter"/>
</dbReference>
<dbReference type="InterPro" id="IPR003669">
    <property type="entry name" value="Thymidylate_synthase_ThyX"/>
</dbReference>
<keyword evidence="1" id="KW-0489">Methyltransferase</keyword>
<dbReference type="RefSeq" id="WP_219428003.1">
    <property type="nucleotide sequence ID" value="NZ_JAHXRD010000015.1"/>
</dbReference>
<dbReference type="EMBL" id="JAHXRF010000010">
    <property type="protein sequence ID" value="MBW4865904.1"/>
    <property type="molecule type" value="Genomic_DNA"/>
</dbReference>
<dbReference type="GO" id="GO:0050660">
    <property type="term" value="F:flavin adenine dinucleotide binding"/>
    <property type="evidence" value="ECO:0007669"/>
    <property type="project" value="InterPro"/>
</dbReference>
<dbReference type="GO" id="GO:0004799">
    <property type="term" value="F:thymidylate synthase activity"/>
    <property type="evidence" value="ECO:0007669"/>
    <property type="project" value="TreeGrafter"/>
</dbReference>
<sequence length="294" mass="33688">MKIIHPSYEIWAQEKGLNGIYKQIERAGRVCYKSEKNASEDSAKPFVEKMIASDHTAMLEHGTVYLKSNSESLINRYANNRFSHMNLKDGVAYITTNLRVLAENKWLDDLQFVCDPLPLHELRITVHFTTQVGVTREFNRHRANSMAEQSTRYCNYSKEKFGGEIAVNLPEWVMKESEFSEGEDVVNAESLTKYCADILDSKTQEQWSAFDLWLFANLACEFSYMNLISKGKKPQEARVVLPLDTNTELVHTALVSDWKHFFDLRALGTTGAPHPDAKAIALPLFEEFKRLKLL</sequence>
<comment type="caution">
    <text evidence="1">The sequence shown here is derived from an EMBL/GenBank/DDBJ whole genome shotgun (WGS) entry which is preliminary data.</text>
</comment>
<name>A0AAW4NSY3_9BACT</name>
<dbReference type="PANTHER" id="PTHR34934:SF1">
    <property type="entry name" value="FLAVIN-DEPENDENT THYMIDYLATE SYNTHASE"/>
    <property type="match status" value="1"/>
</dbReference>
<gene>
    <name evidence="1" type="ORF">KZY68_07775</name>
</gene>
<dbReference type="GO" id="GO:0050797">
    <property type="term" value="F:thymidylate synthase (FAD) activity"/>
    <property type="evidence" value="ECO:0007669"/>
    <property type="project" value="UniProtKB-EC"/>
</dbReference>
<organism evidence="1 2">
    <name type="scientific">Segatella salivae</name>
    <dbReference type="NCBI Taxonomy" id="228604"/>
    <lineage>
        <taxon>Bacteria</taxon>
        <taxon>Pseudomonadati</taxon>
        <taxon>Bacteroidota</taxon>
        <taxon>Bacteroidia</taxon>
        <taxon>Bacteroidales</taxon>
        <taxon>Prevotellaceae</taxon>
        <taxon>Segatella</taxon>
    </lineage>
</organism>
<dbReference type="GO" id="GO:0032259">
    <property type="term" value="P:methylation"/>
    <property type="evidence" value="ECO:0007669"/>
    <property type="project" value="UniProtKB-KW"/>
</dbReference>
<protein>
    <submittedName>
        <fullName evidence="1">FAD-dependent thymidylate synthase</fullName>
        <ecNumber evidence="1">2.1.1.148</ecNumber>
    </submittedName>
</protein>
<dbReference type="Pfam" id="PF02511">
    <property type="entry name" value="Thy1"/>
    <property type="match status" value="1"/>
</dbReference>
<dbReference type="PANTHER" id="PTHR34934">
    <property type="entry name" value="FLAVIN-DEPENDENT THYMIDYLATE SYNTHASE"/>
    <property type="match status" value="1"/>
</dbReference>
<dbReference type="AlphaFoldDB" id="A0AAW4NSY3"/>
<evidence type="ECO:0000313" key="2">
    <source>
        <dbReference type="Proteomes" id="UP001196873"/>
    </source>
</evidence>
<reference evidence="1" key="1">
    <citation type="submission" date="2021-07" db="EMBL/GenBank/DDBJ databases">
        <title>Genomic diversity and antimicrobial resistance of Prevotella spp. isolated from chronic lung disease airways.</title>
        <authorList>
            <person name="Webb K.A."/>
            <person name="Olagoke O.S."/>
            <person name="Baird T."/>
            <person name="Neill J."/>
            <person name="Pham A."/>
            <person name="Wells T.J."/>
            <person name="Ramsay K.A."/>
            <person name="Bell S.C."/>
            <person name="Sarovich D.S."/>
            <person name="Price E.P."/>
        </authorList>
    </citation>
    <scope>NUCLEOTIDE SEQUENCE</scope>
    <source>
        <strain evidence="1">SCHI0047.S.3</strain>
    </source>
</reference>
<dbReference type="CDD" id="cd20175">
    <property type="entry name" value="ThyX"/>
    <property type="match status" value="1"/>
</dbReference>
<proteinExistence type="predicted"/>
<accession>A0AAW4NSY3</accession>
<dbReference type="GO" id="GO:0006231">
    <property type="term" value="P:dTMP biosynthetic process"/>
    <property type="evidence" value="ECO:0007669"/>
    <property type="project" value="InterPro"/>
</dbReference>
<evidence type="ECO:0000313" key="1">
    <source>
        <dbReference type="EMBL" id="MBW4865904.1"/>
    </source>
</evidence>
<dbReference type="PROSITE" id="PS51331">
    <property type="entry name" value="THYX"/>
    <property type="match status" value="1"/>
</dbReference>